<evidence type="ECO:0000256" key="8">
    <source>
        <dbReference type="ARBA" id="ARBA00023125"/>
    </source>
</evidence>
<dbReference type="GO" id="GO:0003723">
    <property type="term" value="F:RNA binding"/>
    <property type="evidence" value="ECO:0007669"/>
    <property type="project" value="UniProtKB-KW"/>
</dbReference>
<dbReference type="InterPro" id="IPR036855">
    <property type="entry name" value="Znf_CCCH_sf"/>
</dbReference>
<evidence type="ECO:0000256" key="9">
    <source>
        <dbReference type="ARBA" id="ARBA00023242"/>
    </source>
</evidence>
<dbReference type="GO" id="GO:0005634">
    <property type="term" value="C:nucleus"/>
    <property type="evidence" value="ECO:0007669"/>
    <property type="project" value="UniProtKB-SubCell"/>
</dbReference>
<sequence length="349" mass="37875">MDVDDGDLVFDFEEDLDAAAADADAASYGSAASATATAPALPSSYDHGLAAVRPRHDQGRGSSPETMIHEMDGDVGDLVFDFEEDLDAAAGSGSVALGAASALPSSDDLGPAAVGHRHDQGLGSRSSRQTVCPYWLLGVCMMGDSCEFLHEYDLDRMPVCHYLHSYGYCRLPDCVFKHNTEHVEEYSMYNVGFCPYCPHCQYRQVKKPGSPPPAEDFVKKLQQMNSLNYCSSSGIYQPRENNSNQQEKPQVQHGLVLKNQNLAANATPVVQEPAAHHVQTANPQHVPPHIQQQQQHNAQLQGVPNGSSSSPLPQGQSRYSAVKSCKMENLEISVQQGIWASPKAVTMSF</sequence>
<feature type="region of interest" description="Disordered" evidence="11">
    <location>
        <begin position="272"/>
        <end position="319"/>
    </location>
</feature>
<evidence type="ECO:0000256" key="1">
    <source>
        <dbReference type="ARBA" id="ARBA00004123"/>
    </source>
</evidence>
<feature type="zinc finger region" description="C3H1-type" evidence="10">
    <location>
        <begin position="126"/>
        <end position="153"/>
    </location>
</feature>
<evidence type="ECO:0000256" key="3">
    <source>
        <dbReference type="ARBA" id="ARBA00022723"/>
    </source>
</evidence>
<dbReference type="GO" id="GO:0008270">
    <property type="term" value="F:zinc ion binding"/>
    <property type="evidence" value="ECO:0007669"/>
    <property type="project" value="UniProtKB-KW"/>
</dbReference>
<name>A0AAD8R8Y6_LOLMU</name>
<dbReference type="SMART" id="SM00356">
    <property type="entry name" value="ZnF_C3H1"/>
    <property type="match status" value="2"/>
</dbReference>
<dbReference type="AlphaFoldDB" id="A0AAD8R8Y6"/>
<keyword evidence="5 10" id="KW-0863">Zinc-finger</keyword>
<keyword evidence="6 10" id="KW-0862">Zinc</keyword>
<dbReference type="PANTHER" id="PTHR23102">
    <property type="entry name" value="CLEAVAGE AND POLYADENYLATION SPECIFICITY FACTOR SUBUNIT 4-RELATED"/>
    <property type="match status" value="1"/>
</dbReference>
<dbReference type="SUPFAM" id="SSF90229">
    <property type="entry name" value="CCCH zinc finger"/>
    <property type="match status" value="1"/>
</dbReference>
<keyword evidence="3 10" id="KW-0479">Metal-binding</keyword>
<dbReference type="Gene3D" id="3.10.590.10">
    <property type="entry name" value="ph1033 like domains"/>
    <property type="match status" value="1"/>
</dbReference>
<evidence type="ECO:0000256" key="6">
    <source>
        <dbReference type="ARBA" id="ARBA00022833"/>
    </source>
</evidence>
<feature type="domain" description="YTH" evidence="13">
    <location>
        <begin position="317"/>
        <end position="349"/>
    </location>
</feature>
<evidence type="ECO:0000256" key="10">
    <source>
        <dbReference type="PROSITE-ProRule" id="PRU00723"/>
    </source>
</evidence>
<dbReference type="InterPro" id="IPR045348">
    <property type="entry name" value="CPSF4/Yth1"/>
</dbReference>
<dbReference type="GO" id="GO:0003677">
    <property type="term" value="F:DNA binding"/>
    <property type="evidence" value="ECO:0007669"/>
    <property type="project" value="UniProtKB-KW"/>
</dbReference>
<evidence type="ECO:0000256" key="4">
    <source>
        <dbReference type="ARBA" id="ARBA00022737"/>
    </source>
</evidence>
<dbReference type="EMBL" id="JAUUTY010000006">
    <property type="protein sequence ID" value="KAK1615104.1"/>
    <property type="molecule type" value="Genomic_DNA"/>
</dbReference>
<keyword evidence="4" id="KW-0677">Repeat</keyword>
<comment type="subcellular location">
    <subcellularLocation>
        <location evidence="1">Nucleus</location>
    </subcellularLocation>
</comment>
<feature type="domain" description="C3H1-type" evidence="12">
    <location>
        <begin position="126"/>
        <end position="153"/>
    </location>
</feature>
<dbReference type="GO" id="GO:0006397">
    <property type="term" value="P:mRNA processing"/>
    <property type="evidence" value="ECO:0007669"/>
    <property type="project" value="UniProtKB-KW"/>
</dbReference>
<keyword evidence="15" id="KW-1185">Reference proteome</keyword>
<protein>
    <submittedName>
        <fullName evidence="14">Uncharacterized protein</fullName>
    </submittedName>
</protein>
<evidence type="ECO:0000259" key="12">
    <source>
        <dbReference type="PROSITE" id="PS50103"/>
    </source>
</evidence>
<keyword evidence="9" id="KW-0539">Nucleus</keyword>
<dbReference type="Proteomes" id="UP001231189">
    <property type="component" value="Unassembled WGS sequence"/>
</dbReference>
<reference evidence="14" key="1">
    <citation type="submission" date="2023-07" db="EMBL/GenBank/DDBJ databases">
        <title>A chromosome-level genome assembly of Lolium multiflorum.</title>
        <authorList>
            <person name="Chen Y."/>
            <person name="Copetti D."/>
            <person name="Kolliker R."/>
            <person name="Studer B."/>
        </authorList>
    </citation>
    <scope>NUCLEOTIDE SEQUENCE</scope>
    <source>
        <strain evidence="14">02402/16</strain>
        <tissue evidence="14">Leaf</tissue>
    </source>
</reference>
<keyword evidence="7" id="KW-0694">RNA-binding</keyword>
<dbReference type="PANTHER" id="PTHR23102:SF24">
    <property type="entry name" value="CLEAVAGE AND POLYADENYLATION SPECIFICITY FACTOR SUBUNIT 4"/>
    <property type="match status" value="1"/>
</dbReference>
<dbReference type="PROSITE" id="PS50882">
    <property type="entry name" value="YTH"/>
    <property type="match status" value="1"/>
</dbReference>
<dbReference type="PROSITE" id="PS50103">
    <property type="entry name" value="ZF_C3H1"/>
    <property type="match status" value="1"/>
</dbReference>
<evidence type="ECO:0000313" key="15">
    <source>
        <dbReference type="Proteomes" id="UP001231189"/>
    </source>
</evidence>
<evidence type="ECO:0000313" key="14">
    <source>
        <dbReference type="EMBL" id="KAK1615104.1"/>
    </source>
</evidence>
<evidence type="ECO:0000256" key="11">
    <source>
        <dbReference type="SAM" id="MobiDB-lite"/>
    </source>
</evidence>
<gene>
    <name evidence="14" type="ORF">QYE76_020621</name>
</gene>
<dbReference type="Gene3D" id="4.10.1000.10">
    <property type="entry name" value="Zinc finger, CCCH-type"/>
    <property type="match status" value="1"/>
</dbReference>
<accession>A0AAD8R8Y6</accession>
<dbReference type="InterPro" id="IPR000571">
    <property type="entry name" value="Znf_CCCH"/>
</dbReference>
<keyword evidence="2" id="KW-0507">mRNA processing</keyword>
<comment type="caution">
    <text evidence="14">The sequence shown here is derived from an EMBL/GenBank/DDBJ whole genome shotgun (WGS) entry which is preliminary data.</text>
</comment>
<evidence type="ECO:0000259" key="13">
    <source>
        <dbReference type="PROSITE" id="PS50882"/>
    </source>
</evidence>
<dbReference type="InterPro" id="IPR007275">
    <property type="entry name" value="YTH_domain"/>
</dbReference>
<feature type="compositionally biased region" description="Low complexity" evidence="11">
    <location>
        <begin position="283"/>
        <end position="317"/>
    </location>
</feature>
<proteinExistence type="predicted"/>
<evidence type="ECO:0000256" key="2">
    <source>
        <dbReference type="ARBA" id="ARBA00022664"/>
    </source>
</evidence>
<keyword evidence="8" id="KW-0238">DNA-binding</keyword>
<evidence type="ECO:0000256" key="7">
    <source>
        <dbReference type="ARBA" id="ARBA00022884"/>
    </source>
</evidence>
<evidence type="ECO:0000256" key="5">
    <source>
        <dbReference type="ARBA" id="ARBA00022771"/>
    </source>
</evidence>
<organism evidence="14 15">
    <name type="scientific">Lolium multiflorum</name>
    <name type="common">Italian ryegrass</name>
    <name type="synonym">Lolium perenne subsp. multiflorum</name>
    <dbReference type="NCBI Taxonomy" id="4521"/>
    <lineage>
        <taxon>Eukaryota</taxon>
        <taxon>Viridiplantae</taxon>
        <taxon>Streptophyta</taxon>
        <taxon>Embryophyta</taxon>
        <taxon>Tracheophyta</taxon>
        <taxon>Spermatophyta</taxon>
        <taxon>Magnoliopsida</taxon>
        <taxon>Liliopsida</taxon>
        <taxon>Poales</taxon>
        <taxon>Poaceae</taxon>
        <taxon>BOP clade</taxon>
        <taxon>Pooideae</taxon>
        <taxon>Poodae</taxon>
        <taxon>Poeae</taxon>
        <taxon>Poeae Chloroplast Group 2 (Poeae type)</taxon>
        <taxon>Loliodinae</taxon>
        <taxon>Loliinae</taxon>
        <taxon>Lolium</taxon>
    </lineage>
</organism>